<gene>
    <name evidence="2" type="ORF">DPMN_061854</name>
</gene>
<dbReference type="Pfam" id="PF05699">
    <property type="entry name" value="Dimer_Tnp_hAT"/>
    <property type="match status" value="1"/>
</dbReference>
<proteinExistence type="predicted"/>
<sequence>MAIAALDFSHVAQDQITLHGELEIIQLASHLHLPEEELLAEWADLKVKFHANSEARSPKLNLKQLNAKQDFFGELFPNIKKLLCAYGTLILSTAAVERVFSQVKLIVTEHRNCLKVMTENKLLIIKLNTKSHSDIDMRKVVKLFLKKKRRIM</sequence>
<comment type="caution">
    <text evidence="2">The sequence shown here is derived from an EMBL/GenBank/DDBJ whole genome shotgun (WGS) entry which is preliminary data.</text>
</comment>
<dbReference type="EMBL" id="JAIWYP010000013">
    <property type="protein sequence ID" value="KAH3719026.1"/>
    <property type="molecule type" value="Genomic_DNA"/>
</dbReference>
<reference evidence="2" key="2">
    <citation type="submission" date="2020-11" db="EMBL/GenBank/DDBJ databases">
        <authorList>
            <person name="McCartney M.A."/>
            <person name="Auch B."/>
            <person name="Kono T."/>
            <person name="Mallez S."/>
            <person name="Becker A."/>
            <person name="Gohl D.M."/>
            <person name="Silverstein K.A.T."/>
            <person name="Koren S."/>
            <person name="Bechman K.B."/>
            <person name="Herman A."/>
            <person name="Abrahante J.E."/>
            <person name="Garbe J."/>
        </authorList>
    </citation>
    <scope>NUCLEOTIDE SEQUENCE</scope>
    <source>
        <strain evidence="2">Duluth1</strain>
        <tissue evidence="2">Whole animal</tissue>
    </source>
</reference>
<keyword evidence="3" id="KW-1185">Reference proteome</keyword>
<name>A0A9D4C8H7_DREPO</name>
<dbReference type="InterPro" id="IPR012337">
    <property type="entry name" value="RNaseH-like_sf"/>
</dbReference>
<dbReference type="Proteomes" id="UP000828390">
    <property type="component" value="Unassembled WGS sequence"/>
</dbReference>
<organism evidence="2 3">
    <name type="scientific">Dreissena polymorpha</name>
    <name type="common">Zebra mussel</name>
    <name type="synonym">Mytilus polymorpha</name>
    <dbReference type="NCBI Taxonomy" id="45954"/>
    <lineage>
        <taxon>Eukaryota</taxon>
        <taxon>Metazoa</taxon>
        <taxon>Spiralia</taxon>
        <taxon>Lophotrochozoa</taxon>
        <taxon>Mollusca</taxon>
        <taxon>Bivalvia</taxon>
        <taxon>Autobranchia</taxon>
        <taxon>Heteroconchia</taxon>
        <taxon>Euheterodonta</taxon>
        <taxon>Imparidentia</taxon>
        <taxon>Neoheterodontei</taxon>
        <taxon>Myida</taxon>
        <taxon>Dreissenoidea</taxon>
        <taxon>Dreissenidae</taxon>
        <taxon>Dreissena</taxon>
    </lineage>
</organism>
<dbReference type="PANTHER" id="PTHR46880:SF9">
    <property type="entry name" value="ZINC FINGER PROTEIN 862"/>
    <property type="match status" value="1"/>
</dbReference>
<dbReference type="GO" id="GO:0046983">
    <property type="term" value="F:protein dimerization activity"/>
    <property type="evidence" value="ECO:0007669"/>
    <property type="project" value="InterPro"/>
</dbReference>
<dbReference type="SUPFAM" id="SSF53098">
    <property type="entry name" value="Ribonuclease H-like"/>
    <property type="match status" value="1"/>
</dbReference>
<dbReference type="AlphaFoldDB" id="A0A9D4C8H7"/>
<evidence type="ECO:0000313" key="2">
    <source>
        <dbReference type="EMBL" id="KAH3719026.1"/>
    </source>
</evidence>
<dbReference type="InterPro" id="IPR008906">
    <property type="entry name" value="HATC_C_dom"/>
</dbReference>
<dbReference type="PANTHER" id="PTHR46880">
    <property type="entry name" value="RAS-ASSOCIATING DOMAIN-CONTAINING PROTEIN"/>
    <property type="match status" value="1"/>
</dbReference>
<evidence type="ECO:0000259" key="1">
    <source>
        <dbReference type="Pfam" id="PF05699"/>
    </source>
</evidence>
<feature type="domain" description="HAT C-terminal dimerisation" evidence="1">
    <location>
        <begin position="73"/>
        <end position="127"/>
    </location>
</feature>
<protein>
    <recommendedName>
        <fullName evidence="1">HAT C-terminal dimerisation domain-containing protein</fullName>
    </recommendedName>
</protein>
<reference evidence="2" key="1">
    <citation type="journal article" date="2019" name="bioRxiv">
        <title>The Genome of the Zebra Mussel, Dreissena polymorpha: A Resource for Invasive Species Research.</title>
        <authorList>
            <person name="McCartney M.A."/>
            <person name="Auch B."/>
            <person name="Kono T."/>
            <person name="Mallez S."/>
            <person name="Zhang Y."/>
            <person name="Obille A."/>
            <person name="Becker A."/>
            <person name="Abrahante J.E."/>
            <person name="Garbe J."/>
            <person name="Badalamenti J.P."/>
            <person name="Herman A."/>
            <person name="Mangelson H."/>
            <person name="Liachko I."/>
            <person name="Sullivan S."/>
            <person name="Sone E.D."/>
            <person name="Koren S."/>
            <person name="Silverstein K.A.T."/>
            <person name="Beckman K.B."/>
            <person name="Gohl D.M."/>
        </authorList>
    </citation>
    <scope>NUCLEOTIDE SEQUENCE</scope>
    <source>
        <strain evidence="2">Duluth1</strain>
        <tissue evidence="2">Whole animal</tissue>
    </source>
</reference>
<accession>A0A9D4C8H7</accession>
<evidence type="ECO:0000313" key="3">
    <source>
        <dbReference type="Proteomes" id="UP000828390"/>
    </source>
</evidence>